<name>X0B8W6_FUSOX</name>
<evidence type="ECO:0000313" key="2">
    <source>
        <dbReference type="EMBL" id="EXK78600.1"/>
    </source>
</evidence>
<accession>X0B8W6</accession>
<evidence type="ECO:0008006" key="4">
    <source>
        <dbReference type="Google" id="ProtNLM"/>
    </source>
</evidence>
<evidence type="ECO:0000313" key="3">
    <source>
        <dbReference type="Proteomes" id="UP000030663"/>
    </source>
</evidence>
<organism evidence="2 3">
    <name type="scientific">Fusarium oxysporum f. sp. raphani 54005</name>
    <dbReference type="NCBI Taxonomy" id="1089458"/>
    <lineage>
        <taxon>Eukaryota</taxon>
        <taxon>Fungi</taxon>
        <taxon>Dikarya</taxon>
        <taxon>Ascomycota</taxon>
        <taxon>Pezizomycotina</taxon>
        <taxon>Sordariomycetes</taxon>
        <taxon>Hypocreomycetidae</taxon>
        <taxon>Hypocreales</taxon>
        <taxon>Nectriaceae</taxon>
        <taxon>Fusarium</taxon>
        <taxon>Fusarium oxysporum species complex</taxon>
    </lineage>
</organism>
<reference evidence="2 3" key="1">
    <citation type="submission" date="2011-11" db="EMBL/GenBank/DDBJ databases">
        <title>The Genome Sequence of Fusarium oxysporum PHW815.</title>
        <authorList>
            <consortium name="The Broad Institute Genome Sequencing Platform"/>
            <person name="Ma L.-J."/>
            <person name="Gale L.R."/>
            <person name="Schwartz D.C."/>
            <person name="Zhou S."/>
            <person name="Corby-Kistler H."/>
            <person name="Young S.K."/>
            <person name="Zeng Q."/>
            <person name="Gargeya S."/>
            <person name="Fitzgerald M."/>
            <person name="Haas B."/>
            <person name="Abouelleil A."/>
            <person name="Alvarado L."/>
            <person name="Arachchi H.M."/>
            <person name="Berlin A."/>
            <person name="Brown A."/>
            <person name="Chapman S.B."/>
            <person name="Chen Z."/>
            <person name="Dunbar C."/>
            <person name="Freedman E."/>
            <person name="Gearin G."/>
            <person name="Goldberg J."/>
            <person name="Griggs A."/>
            <person name="Gujja S."/>
            <person name="Heiman D."/>
            <person name="Howarth C."/>
            <person name="Larson L."/>
            <person name="Lui A."/>
            <person name="MacDonald P.J.P."/>
            <person name="Montmayeur A."/>
            <person name="Murphy C."/>
            <person name="Neiman D."/>
            <person name="Pearson M."/>
            <person name="Priest M."/>
            <person name="Roberts A."/>
            <person name="Saif S."/>
            <person name="Shea T."/>
            <person name="Shenoy N."/>
            <person name="Sisk P."/>
            <person name="Stolte C."/>
            <person name="Sykes S."/>
            <person name="Wortman J."/>
            <person name="Nusbaum C."/>
            <person name="Birren B."/>
        </authorList>
    </citation>
    <scope>NUCLEOTIDE SEQUENCE [LARGE SCALE GENOMIC DNA]</scope>
    <source>
        <strain evidence="2 3">54005</strain>
    </source>
</reference>
<feature type="signal peptide" evidence="1">
    <location>
        <begin position="1"/>
        <end position="24"/>
    </location>
</feature>
<keyword evidence="3" id="KW-1185">Reference proteome</keyword>
<evidence type="ECO:0000256" key="1">
    <source>
        <dbReference type="SAM" id="SignalP"/>
    </source>
</evidence>
<protein>
    <recommendedName>
        <fullName evidence="4">Secreted protein</fullName>
    </recommendedName>
</protein>
<dbReference type="HOGENOM" id="CLU_2722346_0_0_1"/>
<sequence>MRVSRLCISVWAVCSSMFWHDCGARIRSLFSCRSLERLLSISSSSLARHFRHFKAISPRFSSNLEPLESVWA</sequence>
<gene>
    <name evidence="2" type="ORF">FOQG_16715</name>
</gene>
<dbReference type="EMBL" id="KI979354">
    <property type="protein sequence ID" value="EXK78600.1"/>
    <property type="molecule type" value="Genomic_DNA"/>
</dbReference>
<feature type="chain" id="PRO_5004936303" description="Secreted protein" evidence="1">
    <location>
        <begin position="25"/>
        <end position="72"/>
    </location>
</feature>
<keyword evidence="1" id="KW-0732">Signal</keyword>
<dbReference type="AlphaFoldDB" id="X0B8W6"/>
<proteinExistence type="predicted"/>
<dbReference type="Proteomes" id="UP000030663">
    <property type="component" value="Unassembled WGS sequence"/>
</dbReference>